<dbReference type="Gene3D" id="3.40.50.1820">
    <property type="entry name" value="alpha/beta hydrolase"/>
    <property type="match status" value="1"/>
</dbReference>
<evidence type="ECO:0000256" key="2">
    <source>
        <dbReference type="ARBA" id="ARBA00022729"/>
    </source>
</evidence>
<dbReference type="Proteomes" id="UP000252139">
    <property type="component" value="Unassembled WGS sequence"/>
</dbReference>
<accession>A0A367JA21</accession>
<dbReference type="AlphaFoldDB" id="A0A367JA21"/>
<keyword evidence="2" id="KW-0732">Signal</keyword>
<dbReference type="OrthoDB" id="416344at2759"/>
<proteinExistence type="inferred from homology"/>
<comment type="similarity">
    <text evidence="1">Belongs to the peptidase S9C family.</text>
</comment>
<name>A0A367JA21_RHIAZ</name>
<gene>
    <name evidence="6" type="ORF">CU097_010654</name>
</gene>
<dbReference type="GO" id="GO:0006508">
    <property type="term" value="P:proteolysis"/>
    <property type="evidence" value="ECO:0007669"/>
    <property type="project" value="InterPro"/>
</dbReference>
<dbReference type="PANTHER" id="PTHR42776">
    <property type="entry name" value="SERINE PEPTIDASE S9 FAMILY MEMBER"/>
    <property type="match status" value="1"/>
</dbReference>
<organism evidence="6 7">
    <name type="scientific">Rhizopus azygosporus</name>
    <name type="common">Rhizopus microsporus var. azygosporus</name>
    <dbReference type="NCBI Taxonomy" id="86630"/>
    <lineage>
        <taxon>Eukaryota</taxon>
        <taxon>Fungi</taxon>
        <taxon>Fungi incertae sedis</taxon>
        <taxon>Mucoromycota</taxon>
        <taxon>Mucoromycotina</taxon>
        <taxon>Mucoromycetes</taxon>
        <taxon>Mucorales</taxon>
        <taxon>Mucorineae</taxon>
        <taxon>Rhizopodaceae</taxon>
        <taxon>Rhizopus</taxon>
    </lineage>
</organism>
<dbReference type="InterPro" id="IPR029058">
    <property type="entry name" value="AB_hydrolase_fold"/>
</dbReference>
<dbReference type="EMBL" id="PJQL01001791">
    <property type="protein sequence ID" value="RCH86804.1"/>
    <property type="molecule type" value="Genomic_DNA"/>
</dbReference>
<evidence type="ECO:0000256" key="4">
    <source>
        <dbReference type="ARBA" id="ARBA00032829"/>
    </source>
</evidence>
<evidence type="ECO:0000256" key="1">
    <source>
        <dbReference type="ARBA" id="ARBA00010040"/>
    </source>
</evidence>
<evidence type="ECO:0000259" key="5">
    <source>
        <dbReference type="Pfam" id="PF00326"/>
    </source>
</evidence>
<protein>
    <recommendedName>
        <fullName evidence="4">Dipeptidyl-peptidase V</fullName>
    </recommendedName>
</protein>
<feature type="domain" description="Peptidase S9 prolyl oligopeptidase catalytic" evidence="5">
    <location>
        <begin position="1"/>
        <end position="67"/>
    </location>
</feature>
<dbReference type="Pfam" id="PF00326">
    <property type="entry name" value="Peptidase_S9"/>
    <property type="match status" value="1"/>
</dbReference>
<feature type="non-terminal residue" evidence="6">
    <location>
        <position position="1"/>
    </location>
</feature>
<dbReference type="SUPFAM" id="SSF53474">
    <property type="entry name" value="alpha/beta-Hydrolases"/>
    <property type="match status" value="1"/>
</dbReference>
<keyword evidence="3" id="KW-0378">Hydrolase</keyword>
<dbReference type="STRING" id="86630.A0A367JA21"/>
<evidence type="ECO:0000313" key="6">
    <source>
        <dbReference type="EMBL" id="RCH86804.1"/>
    </source>
</evidence>
<dbReference type="GO" id="GO:0004252">
    <property type="term" value="F:serine-type endopeptidase activity"/>
    <property type="evidence" value="ECO:0007669"/>
    <property type="project" value="TreeGrafter"/>
</dbReference>
<dbReference type="InterPro" id="IPR001375">
    <property type="entry name" value="Peptidase_S9_cat"/>
</dbReference>
<sequence>TPTLFIHGGRDYRLTTCESLSAFTALQRQGIESRFLYFPDENHWVLKPANSLRWHKEVLDWINKHTRQTKIALHYQSL</sequence>
<evidence type="ECO:0000256" key="3">
    <source>
        <dbReference type="ARBA" id="ARBA00022801"/>
    </source>
</evidence>
<dbReference type="PANTHER" id="PTHR42776:SF13">
    <property type="entry name" value="DIPEPTIDYL-PEPTIDASE 5"/>
    <property type="match status" value="1"/>
</dbReference>
<keyword evidence="7" id="KW-1185">Reference proteome</keyword>
<comment type="caution">
    <text evidence="6">The sequence shown here is derived from an EMBL/GenBank/DDBJ whole genome shotgun (WGS) entry which is preliminary data.</text>
</comment>
<evidence type="ECO:0000313" key="7">
    <source>
        <dbReference type="Proteomes" id="UP000252139"/>
    </source>
</evidence>
<reference evidence="6 7" key="1">
    <citation type="journal article" date="2018" name="G3 (Bethesda)">
        <title>Phylogenetic and Phylogenomic Definition of Rhizopus Species.</title>
        <authorList>
            <person name="Gryganskyi A.P."/>
            <person name="Golan J."/>
            <person name="Dolatabadi S."/>
            <person name="Mondo S."/>
            <person name="Robb S."/>
            <person name="Idnurm A."/>
            <person name="Muszewska A."/>
            <person name="Steczkiewicz K."/>
            <person name="Masonjones S."/>
            <person name="Liao H.L."/>
            <person name="Gajdeczka M.T."/>
            <person name="Anike F."/>
            <person name="Vuek A."/>
            <person name="Anishchenko I.M."/>
            <person name="Voigt K."/>
            <person name="de Hoog G.S."/>
            <person name="Smith M.E."/>
            <person name="Heitman J."/>
            <person name="Vilgalys R."/>
            <person name="Stajich J.E."/>
        </authorList>
    </citation>
    <scope>NUCLEOTIDE SEQUENCE [LARGE SCALE GENOMIC DNA]</scope>
    <source>
        <strain evidence="6 7">CBS 357.93</strain>
    </source>
</reference>